<sequence length="136" mass="15475">WWAPILLRHKYFIPHYVGSISERVSRNRSRFMYVSSISAVSREDLFPYIRARFNGFNFRNGQKLCRSDQQISFPRPLRRYAAVSTSTAPMAVLLPPLSASPKQEHGRTGPTENPGCTGCTELQMSLEDVKARGKVK</sequence>
<keyword evidence="2" id="KW-0167">Capsid protein</keyword>
<feature type="non-terminal residue" evidence="2">
    <location>
        <position position="136"/>
    </location>
</feature>
<protein>
    <submittedName>
        <fullName evidence="2">Coat protein</fullName>
    </submittedName>
</protein>
<organism evidence="2">
    <name type="scientific">Begomovirus agerati</name>
    <dbReference type="NCBI Taxonomy" id="188333"/>
    <lineage>
        <taxon>Viruses</taxon>
        <taxon>Monodnaviria</taxon>
        <taxon>Shotokuvirae</taxon>
        <taxon>Cressdnaviricota</taxon>
        <taxon>Repensiviricetes</taxon>
        <taxon>Geplafuvirales</taxon>
        <taxon>Geminiviridae</taxon>
        <taxon>Begomovirus</taxon>
    </lineage>
</organism>
<reference evidence="2" key="2">
    <citation type="submission" date="2013-04" db="EMBL/GenBank/DDBJ databases">
        <title>Ageratum enation virus partial av1 gene for coat protein.</title>
        <authorList>
            <person name="Abing T."/>
            <person name="Adhikary N.K."/>
            <person name="Tarafdar J."/>
        </authorList>
    </citation>
    <scope>NUCLEOTIDE SEQUENCE</scope>
    <source>
        <strain evidence="2">West bengal</strain>
    </source>
</reference>
<reference evidence="2" key="1">
    <citation type="submission" date="2013-03" db="EMBL/GenBank/DDBJ databases">
        <authorList>
            <person name="Adhikary N."/>
        </authorList>
    </citation>
    <scope>NUCLEOTIDE SEQUENCE</scope>
    <source>
        <strain evidence="2">West bengal</strain>
    </source>
</reference>
<feature type="region of interest" description="Disordered" evidence="1">
    <location>
        <begin position="97"/>
        <end position="119"/>
    </location>
</feature>
<accession>N1NFQ7</accession>
<dbReference type="GO" id="GO:0019028">
    <property type="term" value="C:viral capsid"/>
    <property type="evidence" value="ECO:0007669"/>
    <property type="project" value="UniProtKB-KW"/>
</dbReference>
<evidence type="ECO:0000313" key="2">
    <source>
        <dbReference type="EMBL" id="CCW28579.1"/>
    </source>
</evidence>
<name>N1NFQ7_9GEMI</name>
<feature type="non-terminal residue" evidence="2">
    <location>
        <position position="1"/>
    </location>
</feature>
<keyword evidence="2" id="KW-0946">Virion</keyword>
<evidence type="ECO:0000256" key="1">
    <source>
        <dbReference type="SAM" id="MobiDB-lite"/>
    </source>
</evidence>
<dbReference type="EMBL" id="HF936708">
    <property type="protein sequence ID" value="CCW28579.1"/>
    <property type="molecule type" value="Genomic_DNA"/>
</dbReference>
<proteinExistence type="predicted"/>
<gene>
    <name evidence="2" type="primary">AV1</name>
</gene>